<keyword evidence="2" id="KW-1185">Reference proteome</keyword>
<dbReference type="STRING" id="3818.A0A445AVZ5"/>
<dbReference type="GO" id="GO:0016020">
    <property type="term" value="C:membrane"/>
    <property type="evidence" value="ECO:0007669"/>
    <property type="project" value="InterPro"/>
</dbReference>
<evidence type="ECO:0000313" key="1">
    <source>
        <dbReference type="EMBL" id="RYR30614.1"/>
    </source>
</evidence>
<reference evidence="1 2" key="1">
    <citation type="submission" date="2019-01" db="EMBL/GenBank/DDBJ databases">
        <title>Sequencing of cultivated peanut Arachis hypogaea provides insights into genome evolution and oil improvement.</title>
        <authorList>
            <person name="Chen X."/>
        </authorList>
    </citation>
    <scope>NUCLEOTIDE SEQUENCE [LARGE SCALE GENOMIC DNA]</scope>
    <source>
        <strain evidence="2">cv. Fuhuasheng</strain>
        <tissue evidence="1">Leaves</tissue>
    </source>
</reference>
<dbReference type="EMBL" id="SDMP01000011">
    <property type="protein sequence ID" value="RYR30614.1"/>
    <property type="molecule type" value="Genomic_DNA"/>
</dbReference>
<sequence>MGQFPKPFTRIPHYYAENVTMDLLCHLHDMFDIRWHELQLYVSKFIILESNITHLHRHSKASLL</sequence>
<protein>
    <submittedName>
        <fullName evidence="1">Uncharacterized protein</fullName>
    </submittedName>
</protein>
<dbReference type="PANTHER" id="PTHR12224:SF25">
    <property type="entry name" value="BETA-1,4-N-ACETYLGLUCOSAMINYLTRANSFERASE FAMILY PROTEIN"/>
    <property type="match status" value="1"/>
</dbReference>
<dbReference type="AlphaFoldDB" id="A0A445AVZ5"/>
<dbReference type="InterPro" id="IPR006813">
    <property type="entry name" value="Glyco_trans_17"/>
</dbReference>
<dbReference type="GO" id="GO:0003830">
    <property type="term" value="F:beta-1,4-mannosylglycoprotein 4-beta-N-acetylglucosaminyltransferase activity"/>
    <property type="evidence" value="ECO:0007669"/>
    <property type="project" value="InterPro"/>
</dbReference>
<dbReference type="GO" id="GO:0006044">
    <property type="term" value="P:N-acetylglucosamine metabolic process"/>
    <property type="evidence" value="ECO:0007669"/>
    <property type="project" value="TreeGrafter"/>
</dbReference>
<name>A0A445AVZ5_ARAHY</name>
<comment type="caution">
    <text evidence="1">The sequence shown here is derived from an EMBL/GenBank/DDBJ whole genome shotgun (WGS) entry which is preliminary data.</text>
</comment>
<proteinExistence type="predicted"/>
<gene>
    <name evidence="1" type="ORF">Ahy_B01g055362</name>
</gene>
<evidence type="ECO:0000313" key="2">
    <source>
        <dbReference type="Proteomes" id="UP000289738"/>
    </source>
</evidence>
<dbReference type="PANTHER" id="PTHR12224">
    <property type="entry name" value="BETA-1,4-MANNOSYL-GLYCOPROTEIN BETA-1,4-N-ACETYLGLUCOSAMINYL-TRANSFERASE"/>
    <property type="match status" value="1"/>
</dbReference>
<organism evidence="1 2">
    <name type="scientific">Arachis hypogaea</name>
    <name type="common">Peanut</name>
    <dbReference type="NCBI Taxonomy" id="3818"/>
    <lineage>
        <taxon>Eukaryota</taxon>
        <taxon>Viridiplantae</taxon>
        <taxon>Streptophyta</taxon>
        <taxon>Embryophyta</taxon>
        <taxon>Tracheophyta</taxon>
        <taxon>Spermatophyta</taxon>
        <taxon>Magnoliopsida</taxon>
        <taxon>eudicotyledons</taxon>
        <taxon>Gunneridae</taxon>
        <taxon>Pentapetalae</taxon>
        <taxon>rosids</taxon>
        <taxon>fabids</taxon>
        <taxon>Fabales</taxon>
        <taxon>Fabaceae</taxon>
        <taxon>Papilionoideae</taxon>
        <taxon>50 kb inversion clade</taxon>
        <taxon>dalbergioids sensu lato</taxon>
        <taxon>Dalbergieae</taxon>
        <taxon>Pterocarpus clade</taxon>
        <taxon>Arachis</taxon>
    </lineage>
</organism>
<dbReference type="Proteomes" id="UP000289738">
    <property type="component" value="Chromosome B01"/>
</dbReference>
<accession>A0A445AVZ5</accession>